<dbReference type="Gene3D" id="2.60.120.10">
    <property type="entry name" value="Jelly Rolls"/>
    <property type="match status" value="1"/>
</dbReference>
<dbReference type="InterPro" id="IPR014710">
    <property type="entry name" value="RmlC-like_jellyroll"/>
</dbReference>
<keyword evidence="5 12" id="KW-0479">Metal-binding</keyword>
<feature type="binding site" evidence="12">
    <location>
        <position position="388"/>
    </location>
    <ligand>
        <name>Fe cation</name>
        <dbReference type="ChEBI" id="CHEBI:24875"/>
    </ligand>
</feature>
<evidence type="ECO:0000256" key="5">
    <source>
        <dbReference type="ARBA" id="ARBA00022723"/>
    </source>
</evidence>
<dbReference type="EMBL" id="RYZI01000033">
    <property type="protein sequence ID" value="RWA13146.1"/>
    <property type="molecule type" value="Genomic_DNA"/>
</dbReference>
<gene>
    <name evidence="15" type="ORF">EKO27_g1962</name>
</gene>
<dbReference type="InterPro" id="IPR011051">
    <property type="entry name" value="RmlC_Cupin_sf"/>
</dbReference>
<dbReference type="GO" id="GO:0046872">
    <property type="term" value="F:metal ion binding"/>
    <property type="evidence" value="ECO:0007669"/>
    <property type="project" value="UniProtKB-KW"/>
</dbReference>
<organism evidence="15 16">
    <name type="scientific">Xylaria grammica</name>
    <dbReference type="NCBI Taxonomy" id="363999"/>
    <lineage>
        <taxon>Eukaryota</taxon>
        <taxon>Fungi</taxon>
        <taxon>Dikarya</taxon>
        <taxon>Ascomycota</taxon>
        <taxon>Pezizomycotina</taxon>
        <taxon>Sordariomycetes</taxon>
        <taxon>Xylariomycetidae</taxon>
        <taxon>Xylariales</taxon>
        <taxon>Xylariaceae</taxon>
        <taxon>Xylaria</taxon>
    </lineage>
</organism>
<evidence type="ECO:0000313" key="15">
    <source>
        <dbReference type="EMBL" id="RWA13146.1"/>
    </source>
</evidence>
<feature type="binding site" evidence="12">
    <location>
        <position position="349"/>
    </location>
    <ligand>
        <name>Fe cation</name>
        <dbReference type="ChEBI" id="CHEBI:24875"/>
    </ligand>
</feature>
<comment type="caution">
    <text evidence="15">The sequence shown here is derived from an EMBL/GenBank/DDBJ whole genome shotgun (WGS) entry which is preliminary data.</text>
</comment>
<dbReference type="GO" id="GO:0006572">
    <property type="term" value="P:L-tyrosine catabolic process"/>
    <property type="evidence" value="ECO:0007669"/>
    <property type="project" value="UniProtKB-KW"/>
</dbReference>
<keyword evidence="9 12" id="KW-0408">Iron</keyword>
<dbReference type="CDD" id="cd07000">
    <property type="entry name" value="cupin_HGO_N"/>
    <property type="match status" value="1"/>
</dbReference>
<dbReference type="UniPathway" id="UPA00139">
    <property type="reaction ID" value="UER00339"/>
</dbReference>
<evidence type="ECO:0000313" key="16">
    <source>
        <dbReference type="Proteomes" id="UP000286045"/>
    </source>
</evidence>
<dbReference type="Proteomes" id="UP000286045">
    <property type="component" value="Unassembled WGS sequence"/>
</dbReference>
<evidence type="ECO:0000256" key="10">
    <source>
        <dbReference type="ARBA" id="ARBA00023232"/>
    </source>
</evidence>
<evidence type="ECO:0000256" key="7">
    <source>
        <dbReference type="ARBA" id="ARBA00022964"/>
    </source>
</evidence>
<feature type="binding site" evidence="12">
    <location>
        <position position="364"/>
    </location>
    <ligand>
        <name>homogentisate</name>
        <dbReference type="ChEBI" id="CHEBI:16169"/>
    </ligand>
</feature>
<dbReference type="InterPro" id="IPR046452">
    <property type="entry name" value="HgmA_N"/>
</dbReference>
<dbReference type="AlphaFoldDB" id="A0A439DFI3"/>
<evidence type="ECO:0000256" key="12">
    <source>
        <dbReference type="PIRSR" id="PIRSR605708-2"/>
    </source>
</evidence>
<comment type="pathway">
    <text evidence="2">Amino-acid degradation; L-phenylalanine degradation; acetoacetate and fumarate from L-phenylalanine: step 4/6.</text>
</comment>
<dbReference type="InterPro" id="IPR046451">
    <property type="entry name" value="HgmA_C"/>
</dbReference>
<evidence type="ECO:0000256" key="3">
    <source>
        <dbReference type="ARBA" id="ARBA00007757"/>
    </source>
</evidence>
<feature type="binding site" evidence="12">
    <location>
        <position position="355"/>
    </location>
    <ligand>
        <name>Fe cation</name>
        <dbReference type="ChEBI" id="CHEBI:24875"/>
    </ligand>
</feature>
<protein>
    <recommendedName>
        <fullName evidence="4">homogentisate 1,2-dioxygenase</fullName>
        <ecNumber evidence="4">1.13.11.5</ecNumber>
    </recommendedName>
</protein>
<accession>A0A439DFI3</accession>
<dbReference type="PANTHER" id="PTHR11056:SF0">
    <property type="entry name" value="HOMOGENTISATE 1,2-DIOXYGENASE"/>
    <property type="match status" value="1"/>
</dbReference>
<comment type="similarity">
    <text evidence="3">Belongs to the homogentisate dioxygenase family.</text>
</comment>
<dbReference type="GO" id="GO:0005737">
    <property type="term" value="C:cytoplasm"/>
    <property type="evidence" value="ECO:0007669"/>
    <property type="project" value="TreeGrafter"/>
</dbReference>
<keyword evidence="8" id="KW-0560">Oxidoreductase</keyword>
<dbReference type="NCBIfam" id="TIGR01015">
    <property type="entry name" value="hmgA"/>
    <property type="match status" value="1"/>
</dbReference>
<dbReference type="Pfam" id="PF20510">
    <property type="entry name" value="HgmA_N"/>
    <property type="match status" value="1"/>
</dbReference>
<evidence type="ECO:0000256" key="2">
    <source>
        <dbReference type="ARBA" id="ARBA00004704"/>
    </source>
</evidence>
<feature type="domain" description="Homogentisate 1,2-dioxygenase N-terminal" evidence="14">
    <location>
        <begin position="13"/>
        <end position="293"/>
    </location>
</feature>
<feature type="binding site" evidence="12">
    <location>
        <position position="388"/>
    </location>
    <ligand>
        <name>homogentisate</name>
        <dbReference type="ChEBI" id="CHEBI:16169"/>
    </ligand>
</feature>
<dbReference type="EC" id="1.13.11.5" evidence="4"/>
<feature type="domain" description="Homogentisate 1,2-dioxygenase C-terminal" evidence="13">
    <location>
        <begin position="295"/>
        <end position="451"/>
    </location>
</feature>
<reference evidence="15 16" key="1">
    <citation type="submission" date="2018-12" db="EMBL/GenBank/DDBJ databases">
        <title>Draft genome sequence of Xylaria grammica IHI A82.</title>
        <authorList>
            <person name="Buettner E."/>
            <person name="Kellner H."/>
        </authorList>
    </citation>
    <scope>NUCLEOTIDE SEQUENCE [LARGE SCALE GENOMIC DNA]</scope>
    <source>
        <strain evidence="15 16">IHI A82</strain>
    </source>
</reference>
<name>A0A439DFI3_9PEZI</name>
<dbReference type="FunFam" id="2.60.120.10:FF:000053">
    <property type="entry name" value="Homogentisate 1,2-dioxygenase"/>
    <property type="match status" value="1"/>
</dbReference>
<keyword evidence="7" id="KW-0223">Dioxygenase</keyword>
<evidence type="ECO:0000256" key="4">
    <source>
        <dbReference type="ARBA" id="ARBA00013127"/>
    </source>
</evidence>
<dbReference type="SUPFAM" id="SSF51182">
    <property type="entry name" value="RmlC-like cupins"/>
    <property type="match status" value="1"/>
</dbReference>
<dbReference type="GO" id="GO:0006559">
    <property type="term" value="P:L-phenylalanine catabolic process"/>
    <property type="evidence" value="ECO:0007669"/>
    <property type="project" value="UniProtKB-UniPathway"/>
</dbReference>
<dbReference type="InterPro" id="IPR005708">
    <property type="entry name" value="Homogentis_dOase"/>
</dbReference>
<evidence type="ECO:0000256" key="9">
    <source>
        <dbReference type="ARBA" id="ARBA00023004"/>
    </source>
</evidence>
<evidence type="ECO:0000256" key="1">
    <source>
        <dbReference type="ARBA" id="ARBA00001962"/>
    </source>
</evidence>
<dbReference type="GO" id="GO:0004411">
    <property type="term" value="F:homogentisate 1,2-dioxygenase activity"/>
    <property type="evidence" value="ECO:0007669"/>
    <property type="project" value="UniProtKB-EC"/>
</dbReference>
<proteinExistence type="inferred from homology"/>
<evidence type="ECO:0000256" key="6">
    <source>
        <dbReference type="ARBA" id="ARBA00022878"/>
    </source>
</evidence>
<sequence length="466" mass="51155">MPVTTFELPERYKYQNGFGSYFETEAVPGALPVGQNSPQKPPHGLYAEKLSGTAFTAPRHENQQSWLYRILPSCAHPPFTSVADGPFTSDKPVDPARLEYIPNQLRWDPFDHDNESDFVSGMRLVAGAGDPTLKQGIGVYIYAAGKPMDNHSAFYSADGDLLIVAQEGALDIRTELGWLLVRPMEICVIPRGVKYQVHLPSGPARGYALELYQGHFTLPELGPIGSNCLANARDFQAPIACFSEDYGATASEGPNSYTITVKFNNSLFQTKQPHTPFDVVAWHGNYYPYKYDLGRFNTIGSISYDHPDPSIFTVLSALSDHPGTAIADFVIFPPRWLVAEGTFRPPWYHRNTMSEFMGLIAGDYDAKKGGQGGFMPGGASLHNVMSGHGPDANSFEGARNAELAPVLVGKGSCAFMFESCLMVGVTEWGRKTCRKVQAGYSDESWGGVKVHWKRPESTNGNTHLPN</sequence>
<keyword evidence="10" id="KW-0585">Phenylalanine catabolism</keyword>
<feature type="active site" description="Proton acceptor" evidence="11">
    <location>
        <position position="306"/>
    </location>
</feature>
<dbReference type="PANTHER" id="PTHR11056">
    <property type="entry name" value="HOMOGENTISATE 1,2-DIOXYGENASE"/>
    <property type="match status" value="1"/>
</dbReference>
<dbReference type="Pfam" id="PF04209">
    <property type="entry name" value="HgmA_C"/>
    <property type="match status" value="1"/>
</dbReference>
<keyword evidence="6" id="KW-0828">Tyrosine catabolism</keyword>
<dbReference type="STRING" id="363999.A0A439DFI3"/>
<keyword evidence="16" id="KW-1185">Reference proteome</keyword>
<evidence type="ECO:0000256" key="11">
    <source>
        <dbReference type="PIRSR" id="PIRSR605708-1"/>
    </source>
</evidence>
<evidence type="ECO:0000259" key="13">
    <source>
        <dbReference type="Pfam" id="PF04209"/>
    </source>
</evidence>
<evidence type="ECO:0000259" key="14">
    <source>
        <dbReference type="Pfam" id="PF20510"/>
    </source>
</evidence>
<evidence type="ECO:0000256" key="8">
    <source>
        <dbReference type="ARBA" id="ARBA00023002"/>
    </source>
</evidence>
<comment type="cofactor">
    <cofactor evidence="1 12">
        <name>Fe cation</name>
        <dbReference type="ChEBI" id="CHEBI:24875"/>
    </cofactor>
</comment>